<dbReference type="InterPro" id="IPR007344">
    <property type="entry name" value="GrpB/CoaE"/>
</dbReference>
<accession>A0ABR8MV54</accession>
<evidence type="ECO:0000313" key="2">
    <source>
        <dbReference type="Proteomes" id="UP000609346"/>
    </source>
</evidence>
<evidence type="ECO:0000313" key="1">
    <source>
        <dbReference type="EMBL" id="MBD3918951.1"/>
    </source>
</evidence>
<sequence>MMYQNEKNKVERIMADKAIAIEHIGSTSVPGLTAKAVIDFMVGVRELIEVEPYIEPLAQIGYEHVYHEAFPNRRFFRKGQWRAGTHHMHVYVYGSDEWNNQLAFRDYLIGHPEALKEYDRLKKELSLKYPHDRATYTSAKHPFITEIIQRARG</sequence>
<dbReference type="EMBL" id="JACXZA010000002">
    <property type="protein sequence ID" value="MBD3918951.1"/>
    <property type="molecule type" value="Genomic_DNA"/>
</dbReference>
<protein>
    <submittedName>
        <fullName evidence="1">GrpB family protein</fullName>
    </submittedName>
</protein>
<comment type="caution">
    <text evidence="1">The sequence shown here is derived from an EMBL/GenBank/DDBJ whole genome shotgun (WGS) entry which is preliminary data.</text>
</comment>
<keyword evidence="2" id="KW-1185">Reference proteome</keyword>
<dbReference type="PANTHER" id="PTHR34822">
    <property type="entry name" value="GRPB DOMAIN PROTEIN (AFU_ORTHOLOGUE AFUA_1G01530)"/>
    <property type="match status" value="1"/>
</dbReference>
<dbReference type="Proteomes" id="UP000609346">
    <property type="component" value="Unassembled WGS sequence"/>
</dbReference>
<name>A0ABR8MV54_9BACL</name>
<dbReference type="PANTHER" id="PTHR34822:SF1">
    <property type="entry name" value="GRPB FAMILY PROTEIN"/>
    <property type="match status" value="1"/>
</dbReference>
<reference evidence="1 2" key="1">
    <citation type="submission" date="2020-09" db="EMBL/GenBank/DDBJ databases">
        <title>Paenibacillus sp. strain PR3 16S rRNA gene Genome sequencing and assembly.</title>
        <authorList>
            <person name="Kim J."/>
        </authorList>
    </citation>
    <scope>NUCLEOTIDE SEQUENCE [LARGE SCALE GENOMIC DNA]</scope>
    <source>
        <strain evidence="1 2">PR3</strain>
    </source>
</reference>
<dbReference type="Pfam" id="PF04229">
    <property type="entry name" value="GrpB"/>
    <property type="match status" value="1"/>
</dbReference>
<gene>
    <name evidence="1" type="ORF">H8B09_09320</name>
</gene>
<dbReference type="SUPFAM" id="SSF81301">
    <property type="entry name" value="Nucleotidyltransferase"/>
    <property type="match status" value="1"/>
</dbReference>
<proteinExistence type="predicted"/>
<dbReference type="InterPro" id="IPR043519">
    <property type="entry name" value="NT_sf"/>
</dbReference>
<dbReference type="Gene3D" id="3.30.460.10">
    <property type="entry name" value="Beta Polymerase, domain 2"/>
    <property type="match status" value="1"/>
</dbReference>
<organism evidence="1 2">
    <name type="scientific">Paenibacillus terricola</name>
    <dbReference type="NCBI Taxonomy" id="2763503"/>
    <lineage>
        <taxon>Bacteria</taxon>
        <taxon>Bacillati</taxon>
        <taxon>Bacillota</taxon>
        <taxon>Bacilli</taxon>
        <taxon>Bacillales</taxon>
        <taxon>Paenibacillaceae</taxon>
        <taxon>Paenibacillus</taxon>
    </lineage>
</organism>